<keyword evidence="3" id="KW-1133">Transmembrane helix</keyword>
<feature type="signal peptide" evidence="4">
    <location>
        <begin position="1"/>
        <end position="20"/>
    </location>
</feature>
<evidence type="ECO:0000256" key="4">
    <source>
        <dbReference type="SAM" id="SignalP"/>
    </source>
</evidence>
<keyword evidence="3" id="KW-0812">Transmembrane</keyword>
<keyword evidence="2" id="KW-0325">Glycoprotein</keyword>
<reference evidence="6 7" key="1">
    <citation type="journal article" date="2021" name="MBio">
        <title>A New Model Trypanosomatid, Novymonas esmeraldas: Genomic Perception of Its 'Candidatus Pandoraea novymonadis' Endosymbiont.</title>
        <authorList>
            <person name="Zakharova A."/>
            <person name="Saura A."/>
            <person name="Butenko A."/>
            <person name="Podesvova L."/>
            <person name="Warmusova S."/>
            <person name="Kostygov A.Y."/>
            <person name="Nenarokova A."/>
            <person name="Lukes J."/>
            <person name="Opperdoes F.R."/>
            <person name="Yurchenko V."/>
        </authorList>
    </citation>
    <scope>NUCLEOTIDE SEQUENCE [LARGE SCALE GENOMIC DNA]</scope>
    <source>
        <strain evidence="6 7">E262AT.01</strain>
    </source>
</reference>
<feature type="transmembrane region" description="Helical" evidence="3">
    <location>
        <begin position="447"/>
        <end position="468"/>
    </location>
</feature>
<dbReference type="Pfam" id="PF00149">
    <property type="entry name" value="Metallophos"/>
    <property type="match status" value="1"/>
</dbReference>
<dbReference type="PANTHER" id="PTHR10340:SF57">
    <property type="entry name" value="METALLOPHOS DOMAIN-CONTAINING PROTEIN"/>
    <property type="match status" value="1"/>
</dbReference>
<keyword evidence="1" id="KW-0378">Hydrolase</keyword>
<evidence type="ECO:0000256" key="3">
    <source>
        <dbReference type="SAM" id="Phobius"/>
    </source>
</evidence>
<keyword evidence="3" id="KW-0472">Membrane</keyword>
<feature type="chain" id="PRO_5043799394" description="Calcineurin-like phosphoesterase domain-containing protein" evidence="4">
    <location>
        <begin position="21"/>
        <end position="515"/>
    </location>
</feature>
<gene>
    <name evidence="6" type="ORF">NESM_000524400</name>
</gene>
<organism evidence="6 7">
    <name type="scientific">Novymonas esmeraldas</name>
    <dbReference type="NCBI Taxonomy" id="1808958"/>
    <lineage>
        <taxon>Eukaryota</taxon>
        <taxon>Discoba</taxon>
        <taxon>Euglenozoa</taxon>
        <taxon>Kinetoplastea</taxon>
        <taxon>Metakinetoplastina</taxon>
        <taxon>Trypanosomatida</taxon>
        <taxon>Trypanosomatidae</taxon>
        <taxon>Novymonas</taxon>
    </lineage>
</organism>
<dbReference type="GO" id="GO:0016787">
    <property type="term" value="F:hydrolase activity"/>
    <property type="evidence" value="ECO:0007669"/>
    <property type="project" value="UniProtKB-KW"/>
</dbReference>
<dbReference type="SUPFAM" id="SSF56300">
    <property type="entry name" value="Metallo-dependent phosphatases"/>
    <property type="match status" value="1"/>
</dbReference>
<dbReference type="InterPro" id="IPR029052">
    <property type="entry name" value="Metallo-depent_PP-like"/>
</dbReference>
<dbReference type="AlphaFoldDB" id="A0AAW0EQI4"/>
<evidence type="ECO:0000313" key="7">
    <source>
        <dbReference type="Proteomes" id="UP001430356"/>
    </source>
</evidence>
<sequence length="515" mass="56389">MRRALVAALLLVTGTVSIGAAVVAGRRVTLISDIHYDPLYGKHHAYKCTKKSSPVWGTPGCDSSPQLTARALEDVSAHNTSLVLYSGDWQRHHYSRSGLEPATLFKDLSQRFRNITVDGSLGAIAFSASLGNNDVVPDYYFALEDAATNEQLSYRVDAMLEEGLLSPAEAAVIRKCGYYTHELAHVHVIVLHTLLWAYRLEPELPSSVDDPCGQFSFLKSELQRVRAAGKRAIVMGHIPPGLNAYGVLDHGFRSAVEDMFWKEAYEATYDSIIHDFRDLVAVQLFGHTHKFTLLTLPRNGALSIIVPAVSPIFSNNPSYLVAEFSDAWAMEDAVIRYTTSDGVFHSGLTTTAALNLPSGGLQSVSDVRAAITRLATNDTTWERFLTIFCGGEKRLGVFPKATCDDNCRYVVVCSMLENNHSEIQRCVANYTARTPPSSEDARTSGGMIAAVLIFSFLVIGAGAVLLLMSRSGQTTISWENVSSLVWWRSLLERQKRSGTVTVSDDAEAGEREGNS</sequence>
<dbReference type="PANTHER" id="PTHR10340">
    <property type="entry name" value="SPHINGOMYELIN PHOSPHODIESTERASE"/>
    <property type="match status" value="1"/>
</dbReference>
<feature type="domain" description="Calcineurin-like phosphoesterase" evidence="5">
    <location>
        <begin position="27"/>
        <end position="290"/>
    </location>
</feature>
<keyword evidence="7" id="KW-1185">Reference proteome</keyword>
<dbReference type="EMBL" id="JAECZO010000064">
    <property type="protein sequence ID" value="KAK7195916.1"/>
    <property type="molecule type" value="Genomic_DNA"/>
</dbReference>
<keyword evidence="4" id="KW-0732">Signal</keyword>
<protein>
    <recommendedName>
        <fullName evidence="5">Calcineurin-like phosphoesterase domain-containing protein</fullName>
    </recommendedName>
</protein>
<evidence type="ECO:0000256" key="2">
    <source>
        <dbReference type="ARBA" id="ARBA00023180"/>
    </source>
</evidence>
<name>A0AAW0EQI4_9TRYP</name>
<evidence type="ECO:0000259" key="5">
    <source>
        <dbReference type="Pfam" id="PF00149"/>
    </source>
</evidence>
<proteinExistence type="predicted"/>
<dbReference type="Proteomes" id="UP001430356">
    <property type="component" value="Unassembled WGS sequence"/>
</dbReference>
<dbReference type="Gene3D" id="3.60.21.10">
    <property type="match status" value="1"/>
</dbReference>
<evidence type="ECO:0000256" key="1">
    <source>
        <dbReference type="ARBA" id="ARBA00022801"/>
    </source>
</evidence>
<accession>A0AAW0EQI4</accession>
<comment type="caution">
    <text evidence="6">The sequence shown here is derived from an EMBL/GenBank/DDBJ whole genome shotgun (WGS) entry which is preliminary data.</text>
</comment>
<evidence type="ECO:0000313" key="6">
    <source>
        <dbReference type="EMBL" id="KAK7195916.1"/>
    </source>
</evidence>
<dbReference type="InterPro" id="IPR004843">
    <property type="entry name" value="Calcineurin-like_PHP"/>
</dbReference>